<dbReference type="EMBL" id="CP000112">
    <property type="protein sequence ID" value="ABB37965.1"/>
    <property type="molecule type" value="Genomic_DNA"/>
</dbReference>
<dbReference type="eggNOG" id="COG1454">
    <property type="taxonomic scope" value="Bacteria"/>
</dbReference>
<dbReference type="CDD" id="cd17814">
    <property type="entry name" value="Fe-ADH-like"/>
    <property type="match status" value="1"/>
</dbReference>
<dbReference type="FunFam" id="1.20.1090.10:FF:000001">
    <property type="entry name" value="Aldehyde-alcohol dehydrogenase"/>
    <property type="match status" value="1"/>
</dbReference>
<feature type="domain" description="Fe-containing alcohol dehydrogenase-like C-terminal" evidence="6">
    <location>
        <begin position="193"/>
        <end position="387"/>
    </location>
</feature>
<dbReference type="GO" id="GO:0046872">
    <property type="term" value="F:metal ion binding"/>
    <property type="evidence" value="ECO:0007669"/>
    <property type="project" value="InterPro"/>
</dbReference>
<dbReference type="InterPro" id="IPR001670">
    <property type="entry name" value="ADH_Fe/GldA"/>
</dbReference>
<sequence length="388" mass="40781">MVDDSLYALRKLIVPEVVFGAGALRLVGQYAVNFNLTHCLVVTDAGVASAGWSGSVVDALQAHGVSSTVFSDISANPRDTEVRQGVAVYRAAGCDGIVAVGGGSPMDCAKGIGLMVSGGRDVLEYEGVDKVEVPAPPLICIPTTAGTSADVSQFAIINDARRRLKIAIVSKSAVPDLALVDPSTTLSMPPRLTASTGLDALCHAVEAYCSTVSSPMTDLFALRAMRLIGANLQKVLDNPQDMAARENMMLASMYAGFAFSNAILGAVHAMAHGLGGLLDMPHGECNAILMPHVVRANCQVVPARCADIAQELGFAGAPSGADALGDFLHDRLLDMRRRAGVTATLGTMGMKREDIPPLARNAMHDACMLTNPRRFTLQEVEALYLEAF</sequence>
<dbReference type="HOGENOM" id="CLU_007207_0_0_7"/>
<dbReference type="GO" id="GO:0004022">
    <property type="term" value="F:alcohol dehydrogenase (NAD+) activity"/>
    <property type="evidence" value="ECO:0007669"/>
    <property type="project" value="UniProtKB-EC"/>
</dbReference>
<dbReference type="NCBIfam" id="NF041833">
    <property type="entry name" value="Fe_ADH_ErcA"/>
    <property type="match status" value="1"/>
</dbReference>
<dbReference type="SUPFAM" id="SSF56796">
    <property type="entry name" value="Dehydroquinate synthase-like"/>
    <property type="match status" value="1"/>
</dbReference>
<evidence type="ECO:0000256" key="3">
    <source>
        <dbReference type="ARBA" id="ARBA00023002"/>
    </source>
</evidence>
<dbReference type="AlphaFoldDB" id="Q313D1"/>
<keyword evidence="4" id="KW-0520">NAD</keyword>
<keyword evidence="8" id="KW-1185">Reference proteome</keyword>
<comment type="similarity">
    <text evidence="2">Belongs to the iron-containing alcohol dehydrogenase family.</text>
</comment>
<organism evidence="7 8">
    <name type="scientific">Oleidesulfovibrio alaskensis (strain ATCC BAA-1058 / DSM 17464 / G20)</name>
    <name type="common">Desulfovibrio alaskensis</name>
    <dbReference type="NCBI Taxonomy" id="207559"/>
    <lineage>
        <taxon>Bacteria</taxon>
        <taxon>Pseudomonadati</taxon>
        <taxon>Thermodesulfobacteriota</taxon>
        <taxon>Desulfovibrionia</taxon>
        <taxon>Desulfovibrionales</taxon>
        <taxon>Desulfovibrionaceae</taxon>
        <taxon>Oleidesulfovibrio</taxon>
    </lineage>
</organism>
<accession>Q313D1</accession>
<evidence type="ECO:0000313" key="8">
    <source>
        <dbReference type="Proteomes" id="UP000002710"/>
    </source>
</evidence>
<evidence type="ECO:0000313" key="7">
    <source>
        <dbReference type="EMBL" id="ABB37965.1"/>
    </source>
</evidence>
<evidence type="ECO:0000259" key="6">
    <source>
        <dbReference type="Pfam" id="PF25137"/>
    </source>
</evidence>
<dbReference type="InterPro" id="IPR018211">
    <property type="entry name" value="ADH_Fe_CS"/>
</dbReference>
<keyword evidence="3 7" id="KW-0560">Oxidoreductase</keyword>
<dbReference type="KEGG" id="dde:Dde_1164"/>
<name>Q313D1_OLEA2</name>
<dbReference type="FunFam" id="3.40.50.1970:FF:000003">
    <property type="entry name" value="Alcohol dehydrogenase, iron-containing"/>
    <property type="match status" value="1"/>
</dbReference>
<dbReference type="Gene3D" id="3.40.50.1970">
    <property type="match status" value="1"/>
</dbReference>
<proteinExistence type="inferred from homology"/>
<protein>
    <submittedName>
        <fullName evidence="7">Alcohol dehydrogenase</fullName>
        <ecNumber evidence="7">1.1.1.1</ecNumber>
    </submittedName>
</protein>
<evidence type="ECO:0000256" key="2">
    <source>
        <dbReference type="ARBA" id="ARBA00007358"/>
    </source>
</evidence>
<comment type="cofactor">
    <cofactor evidence="1">
        <name>Fe cation</name>
        <dbReference type="ChEBI" id="CHEBI:24875"/>
    </cofactor>
</comment>
<dbReference type="RefSeq" id="WP_011367185.1">
    <property type="nucleotide sequence ID" value="NC_007519.1"/>
</dbReference>
<dbReference type="Proteomes" id="UP000002710">
    <property type="component" value="Chromosome"/>
</dbReference>
<feature type="domain" description="Alcohol dehydrogenase iron-type/glycerol dehydrogenase GldA" evidence="5">
    <location>
        <begin position="16"/>
        <end position="182"/>
    </location>
</feature>
<evidence type="ECO:0000259" key="5">
    <source>
        <dbReference type="Pfam" id="PF00465"/>
    </source>
</evidence>
<dbReference type="InterPro" id="IPR056798">
    <property type="entry name" value="ADH_Fe_C"/>
</dbReference>
<dbReference type="PANTHER" id="PTHR11496">
    <property type="entry name" value="ALCOHOL DEHYDROGENASE"/>
    <property type="match status" value="1"/>
</dbReference>
<dbReference type="PANTHER" id="PTHR11496:SF102">
    <property type="entry name" value="ALCOHOL DEHYDROGENASE 4"/>
    <property type="match status" value="1"/>
</dbReference>
<dbReference type="STRING" id="207559.Dde_1164"/>
<evidence type="ECO:0000256" key="1">
    <source>
        <dbReference type="ARBA" id="ARBA00001962"/>
    </source>
</evidence>
<gene>
    <name evidence="7" type="ordered locus">Dde_1164</name>
</gene>
<dbReference type="InterPro" id="IPR039697">
    <property type="entry name" value="Alcohol_dehydrogenase_Fe"/>
</dbReference>
<dbReference type="PROSITE" id="PS00060">
    <property type="entry name" value="ADH_IRON_2"/>
    <property type="match status" value="1"/>
</dbReference>
<dbReference type="PROSITE" id="PS00913">
    <property type="entry name" value="ADH_IRON_1"/>
    <property type="match status" value="1"/>
</dbReference>
<evidence type="ECO:0000256" key="4">
    <source>
        <dbReference type="ARBA" id="ARBA00023027"/>
    </source>
</evidence>
<dbReference type="Pfam" id="PF00465">
    <property type="entry name" value="Fe-ADH"/>
    <property type="match status" value="1"/>
</dbReference>
<reference evidence="7 8" key="1">
    <citation type="journal article" date="2011" name="J. Bacteriol.">
        <title>Complete genome sequence and updated annotation of Desulfovibrio alaskensis G20.</title>
        <authorList>
            <person name="Hauser L.J."/>
            <person name="Land M.L."/>
            <person name="Brown S.D."/>
            <person name="Larimer F."/>
            <person name="Keller K.L."/>
            <person name="Rapp-Giles B.J."/>
            <person name="Price M.N."/>
            <person name="Lin M."/>
            <person name="Bruce D.C."/>
            <person name="Detter J.C."/>
            <person name="Tapia R."/>
            <person name="Han C.S."/>
            <person name="Goodwin L.A."/>
            <person name="Cheng J.F."/>
            <person name="Pitluck S."/>
            <person name="Copeland A."/>
            <person name="Lucas S."/>
            <person name="Nolan M."/>
            <person name="Lapidus A.L."/>
            <person name="Palumbo A.V."/>
            <person name="Wall J.D."/>
        </authorList>
    </citation>
    <scope>NUCLEOTIDE SEQUENCE [LARGE SCALE GENOMIC DNA]</scope>
    <source>
        <strain evidence="8">ATCC BAA 1058 / DSM 17464 / G20</strain>
    </source>
</reference>
<dbReference type="EC" id="1.1.1.1" evidence="7"/>
<dbReference type="Pfam" id="PF25137">
    <property type="entry name" value="ADH_Fe_C"/>
    <property type="match status" value="1"/>
</dbReference>
<dbReference type="Gene3D" id="1.20.1090.10">
    <property type="entry name" value="Dehydroquinate synthase-like - alpha domain"/>
    <property type="match status" value="1"/>
</dbReference>